<evidence type="ECO:0000256" key="7">
    <source>
        <dbReference type="ARBA" id="ARBA00043129"/>
    </source>
</evidence>
<keyword evidence="12" id="KW-1185">Reference proteome</keyword>
<gene>
    <name evidence="13" type="primary">LOC113217366</name>
</gene>
<dbReference type="GO" id="GO:0032259">
    <property type="term" value="P:methylation"/>
    <property type="evidence" value="ECO:0007669"/>
    <property type="project" value="UniProtKB-KW"/>
</dbReference>
<dbReference type="PANTHER" id="PTHR12753:SF0">
    <property type="entry name" value="ALPHA N-TERMINAL PROTEIN METHYLTRANSFERASE 1"/>
    <property type="match status" value="1"/>
</dbReference>
<dbReference type="SUPFAM" id="SSF53335">
    <property type="entry name" value="S-adenosyl-L-methionine-dependent methyltransferases"/>
    <property type="match status" value="1"/>
</dbReference>
<keyword evidence="3" id="KW-0808">Transferase</keyword>
<dbReference type="Gene3D" id="3.40.50.150">
    <property type="entry name" value="Vaccinia Virus protein VP39"/>
    <property type="match status" value="1"/>
</dbReference>
<evidence type="ECO:0000256" key="5">
    <source>
        <dbReference type="ARBA" id="ARBA00039112"/>
    </source>
</evidence>
<dbReference type="CDD" id="cd02440">
    <property type="entry name" value="AdoMet_MTases"/>
    <property type="match status" value="1"/>
</dbReference>
<comment type="catalytic activity">
    <reaction evidence="9">
        <text>N-terminal L-prolyl-L-prolyl-L-lysyl-[protein] + 2 S-adenosyl-L-methionine = N-terminal N,N-dimethyl-L-prolyl-L-prolyl-L-lysyl-[protein] + 2 S-adenosyl-L-homocysteine + 2 H(+)</text>
        <dbReference type="Rhea" id="RHEA:54736"/>
        <dbReference type="Rhea" id="RHEA-COMP:13787"/>
        <dbReference type="Rhea" id="RHEA-COMP:13974"/>
        <dbReference type="ChEBI" id="CHEBI:15378"/>
        <dbReference type="ChEBI" id="CHEBI:57856"/>
        <dbReference type="ChEBI" id="CHEBI:59789"/>
        <dbReference type="ChEBI" id="CHEBI:138059"/>
        <dbReference type="ChEBI" id="CHEBI:138318"/>
        <dbReference type="EC" id="2.1.1.244"/>
    </reaction>
</comment>
<dbReference type="EC" id="2.1.1.244" evidence="5"/>
<dbReference type="FunFam" id="3.40.50.150:FF:000025">
    <property type="entry name" value="N-terminal Xaa-Pro-Lys N-methyltransferase 1"/>
    <property type="match status" value="1"/>
</dbReference>
<evidence type="ECO:0000256" key="10">
    <source>
        <dbReference type="ARBA" id="ARBA00048167"/>
    </source>
</evidence>
<dbReference type="GO" id="GO:0071885">
    <property type="term" value="F:N-terminal protein N-methyltransferase activity"/>
    <property type="evidence" value="ECO:0007669"/>
    <property type="project" value="UniProtKB-EC"/>
</dbReference>
<comment type="catalytic activity">
    <reaction evidence="8">
        <text>N-terminal L-seryl-L-prolyl-L-lysyl-[protein] + 3 S-adenosyl-L-methionine = N-terminal N,N,N-trimethyl-L-seryl-L-prolyl-L-lysyl-[protein] + 3 S-adenosyl-L-homocysteine + 3 H(+)</text>
        <dbReference type="Rhea" id="RHEA:54724"/>
        <dbReference type="Rhea" id="RHEA-COMP:13789"/>
        <dbReference type="Rhea" id="RHEA-COMP:13973"/>
        <dbReference type="ChEBI" id="CHEBI:15378"/>
        <dbReference type="ChEBI" id="CHEBI:57856"/>
        <dbReference type="ChEBI" id="CHEBI:59789"/>
        <dbReference type="ChEBI" id="CHEBI:138061"/>
        <dbReference type="ChEBI" id="CHEBI:138317"/>
        <dbReference type="EC" id="2.1.1.244"/>
    </reaction>
</comment>
<feature type="region of interest" description="Disordered" evidence="11">
    <location>
        <begin position="1"/>
        <end position="27"/>
    </location>
</feature>
<name>A0A6J1TN23_FRAOC</name>
<dbReference type="KEGG" id="foc:113217366"/>
<feature type="compositionally biased region" description="Basic and acidic residues" evidence="11">
    <location>
        <begin position="18"/>
        <end position="27"/>
    </location>
</feature>
<evidence type="ECO:0000313" key="13">
    <source>
        <dbReference type="RefSeq" id="XP_026293020.1"/>
    </source>
</evidence>
<sequence>MRPCSSATHHNTLDMENESDHPPRGLVENKERGAFYKDAADYWSQIPATVDGMLGGYGHISTVDIKGSTQFLRQLFRLKVAPGKERAIDCGAGIGRITKNLLFNHFKKVDLVEQDPAFVAQARTALEAHSHMGNFYCSGLQSFEPEADTYDVIWCQWVLGHLKDDDLIQFLQRCIRGIKENGIIVIKENATTSTELDEDSTDSSVTRPLDHLCRLLQEAGLRCVKQKRQENFPHGLYPVYMIATRPLNQETSDDSLNQVGINTDLSASNTSESFEEEANGFNCQVEYSSDDSTKTEVSPTDTVSNRGLKFKHLSNENNSNRMREVTDKTCDIV</sequence>
<dbReference type="InterPro" id="IPR029063">
    <property type="entry name" value="SAM-dependent_MTases_sf"/>
</dbReference>
<comment type="catalytic activity">
    <reaction evidence="10">
        <text>N-terminal L-alanyl-L-prolyl-L-lysyl-[protein] + 3 S-adenosyl-L-methionine = N-terminal N,N,N-trimethyl-L-alanyl-L-prolyl-L-lysyl-[protein] + 3 S-adenosyl-L-homocysteine + 3 H(+)</text>
        <dbReference type="Rhea" id="RHEA:54712"/>
        <dbReference type="Rhea" id="RHEA-COMP:13785"/>
        <dbReference type="Rhea" id="RHEA-COMP:13971"/>
        <dbReference type="ChEBI" id="CHEBI:15378"/>
        <dbReference type="ChEBI" id="CHEBI:57856"/>
        <dbReference type="ChEBI" id="CHEBI:59789"/>
        <dbReference type="ChEBI" id="CHEBI:138057"/>
        <dbReference type="ChEBI" id="CHEBI:138315"/>
        <dbReference type="EC" id="2.1.1.244"/>
    </reaction>
</comment>
<evidence type="ECO:0000256" key="2">
    <source>
        <dbReference type="ARBA" id="ARBA00022603"/>
    </source>
</evidence>
<dbReference type="AlphaFoldDB" id="A0A6J1TN23"/>
<evidence type="ECO:0000256" key="1">
    <source>
        <dbReference type="ARBA" id="ARBA00009059"/>
    </source>
</evidence>
<accession>A0A6J1TN23</accession>
<reference evidence="13" key="1">
    <citation type="submission" date="2025-08" db="UniProtKB">
        <authorList>
            <consortium name="RefSeq"/>
        </authorList>
    </citation>
    <scope>IDENTIFICATION</scope>
    <source>
        <tissue evidence="13">Whole organism</tissue>
    </source>
</reference>
<keyword evidence="2" id="KW-0489">Methyltransferase</keyword>
<dbReference type="GO" id="GO:0005737">
    <property type="term" value="C:cytoplasm"/>
    <property type="evidence" value="ECO:0007669"/>
    <property type="project" value="TreeGrafter"/>
</dbReference>
<evidence type="ECO:0000256" key="9">
    <source>
        <dbReference type="ARBA" id="ARBA00047885"/>
    </source>
</evidence>
<evidence type="ECO:0000313" key="12">
    <source>
        <dbReference type="Proteomes" id="UP000504606"/>
    </source>
</evidence>
<dbReference type="RefSeq" id="XP_026293020.1">
    <property type="nucleotide sequence ID" value="XM_026437235.2"/>
</dbReference>
<dbReference type="InterPro" id="IPR008576">
    <property type="entry name" value="MeTrfase_NTM1"/>
</dbReference>
<dbReference type="GeneID" id="113217366"/>
<dbReference type="Pfam" id="PF05891">
    <property type="entry name" value="Methyltransf_PK"/>
    <property type="match status" value="1"/>
</dbReference>
<dbReference type="Proteomes" id="UP000504606">
    <property type="component" value="Unplaced"/>
</dbReference>
<dbReference type="OrthoDB" id="1298661at2759"/>
<evidence type="ECO:0000256" key="3">
    <source>
        <dbReference type="ARBA" id="ARBA00022679"/>
    </source>
</evidence>
<organism evidence="12 13">
    <name type="scientific">Frankliniella occidentalis</name>
    <name type="common">Western flower thrips</name>
    <name type="synonym">Euthrips occidentalis</name>
    <dbReference type="NCBI Taxonomy" id="133901"/>
    <lineage>
        <taxon>Eukaryota</taxon>
        <taxon>Metazoa</taxon>
        <taxon>Ecdysozoa</taxon>
        <taxon>Arthropoda</taxon>
        <taxon>Hexapoda</taxon>
        <taxon>Insecta</taxon>
        <taxon>Pterygota</taxon>
        <taxon>Neoptera</taxon>
        <taxon>Paraneoptera</taxon>
        <taxon>Thysanoptera</taxon>
        <taxon>Terebrantia</taxon>
        <taxon>Thripoidea</taxon>
        <taxon>Thripidae</taxon>
        <taxon>Frankliniella</taxon>
    </lineage>
</organism>
<evidence type="ECO:0000256" key="8">
    <source>
        <dbReference type="ARBA" id="ARBA00047306"/>
    </source>
</evidence>
<evidence type="ECO:0000256" key="11">
    <source>
        <dbReference type="SAM" id="MobiDB-lite"/>
    </source>
</evidence>
<proteinExistence type="inferred from homology"/>
<comment type="similarity">
    <text evidence="1">Belongs to the methyltransferase superfamily. NTM1 family.</text>
</comment>
<feature type="compositionally biased region" description="Polar residues" evidence="11">
    <location>
        <begin position="1"/>
        <end position="10"/>
    </location>
</feature>
<dbReference type="PANTHER" id="PTHR12753">
    <property type="entry name" value="AD-003 - RELATED"/>
    <property type="match status" value="1"/>
</dbReference>
<keyword evidence="4" id="KW-0949">S-adenosyl-L-methionine</keyword>
<evidence type="ECO:0000256" key="4">
    <source>
        <dbReference type="ARBA" id="ARBA00022691"/>
    </source>
</evidence>
<evidence type="ECO:0000256" key="6">
    <source>
        <dbReference type="ARBA" id="ARBA00039449"/>
    </source>
</evidence>
<protein>
    <recommendedName>
        <fullName evidence="6">Alpha N-terminal protein methyltransferase 1</fullName>
        <ecNumber evidence="5">2.1.1.244</ecNumber>
    </recommendedName>
    <alternativeName>
        <fullName evidence="7">X-Pro-Lys N-terminal protein methyltransferase 1</fullName>
    </alternativeName>
</protein>